<evidence type="ECO:0000256" key="4">
    <source>
        <dbReference type="ARBA" id="ARBA00040795"/>
    </source>
</evidence>
<evidence type="ECO:0000313" key="8">
    <source>
        <dbReference type="EnsemblMetazoa" id="BGLB021004-PA"/>
    </source>
</evidence>
<name>A0A2C9KL83_BIOGL</name>
<dbReference type="PROSITE" id="PS50275">
    <property type="entry name" value="SAC"/>
    <property type="match status" value="1"/>
</dbReference>
<gene>
    <name evidence="8" type="primary">106077739</name>
</gene>
<evidence type="ECO:0000259" key="7">
    <source>
        <dbReference type="PROSITE" id="PS50275"/>
    </source>
</evidence>
<feature type="domain" description="SAC" evidence="7">
    <location>
        <begin position="1"/>
        <end position="81"/>
    </location>
</feature>
<evidence type="ECO:0000256" key="3">
    <source>
        <dbReference type="ARBA" id="ARBA00036807"/>
    </source>
</evidence>
<comment type="catalytic activity">
    <reaction evidence="2">
        <text>a 1,2-diacyl-sn-glycero-3-phospho-(1D-myo-inositol-3-phosphate) + H2O = a 1,2-diacyl-sn-glycero-3-phospho-(1D-myo-inositol) + phosphate</text>
        <dbReference type="Rhea" id="RHEA:12316"/>
        <dbReference type="ChEBI" id="CHEBI:15377"/>
        <dbReference type="ChEBI" id="CHEBI:43474"/>
        <dbReference type="ChEBI" id="CHEBI:57880"/>
        <dbReference type="ChEBI" id="CHEBI:58088"/>
        <dbReference type="EC" id="3.1.3.64"/>
    </reaction>
    <physiologicalReaction direction="left-to-right" evidence="2">
        <dbReference type="Rhea" id="RHEA:12317"/>
    </physiologicalReaction>
</comment>
<evidence type="ECO:0000256" key="2">
    <source>
        <dbReference type="ARBA" id="ARBA00036631"/>
    </source>
</evidence>
<evidence type="ECO:0000256" key="6">
    <source>
        <dbReference type="ARBA" id="ARBA00041911"/>
    </source>
</evidence>
<comment type="catalytic activity">
    <reaction evidence="3">
        <text>a 1,2-diacyl-sn-glycero-3-phospho-(1D-myo-inositol 4-phosphate) + H2O = a 1,2-diacyl-sn-glycero-3-phospho-(1D-myo-inositol) + phosphate</text>
        <dbReference type="Rhea" id="RHEA:55652"/>
        <dbReference type="ChEBI" id="CHEBI:15377"/>
        <dbReference type="ChEBI" id="CHEBI:43474"/>
        <dbReference type="ChEBI" id="CHEBI:57880"/>
        <dbReference type="ChEBI" id="CHEBI:58178"/>
    </reaction>
    <physiologicalReaction direction="left-to-right" evidence="3">
        <dbReference type="Rhea" id="RHEA:55653"/>
    </physiologicalReaction>
</comment>
<dbReference type="Proteomes" id="UP000076420">
    <property type="component" value="Unassembled WGS sequence"/>
</dbReference>
<dbReference type="PANTHER" id="PTHR45662">
    <property type="entry name" value="PHOSPHATIDYLINOSITIDE PHOSPHATASE SAC1"/>
    <property type="match status" value="1"/>
</dbReference>
<dbReference type="VEuPathDB" id="VectorBase:BGLB021004"/>
<evidence type="ECO:0000256" key="5">
    <source>
        <dbReference type="ARBA" id="ARBA00041396"/>
    </source>
</evidence>
<dbReference type="KEGG" id="bgt:106077739"/>
<protein>
    <recommendedName>
        <fullName evidence="4">Phosphatidylinositol-3-phosphatase SAC1</fullName>
        <ecNumber evidence="1">3.1.3.64</ecNumber>
    </recommendedName>
    <alternativeName>
        <fullName evidence="6">Phosphatidylinositol-4-phosphate phosphatase</fullName>
    </alternativeName>
    <alternativeName>
        <fullName evidence="5">Suppressor of actin mutations 1-like protein</fullName>
    </alternativeName>
</protein>
<proteinExistence type="predicted"/>
<dbReference type="EnsemblMetazoa" id="BGLB021004-RA">
    <property type="protein sequence ID" value="BGLB021004-PA"/>
    <property type="gene ID" value="BGLB021004"/>
</dbReference>
<dbReference type="InterPro" id="IPR002013">
    <property type="entry name" value="SAC_dom"/>
</dbReference>
<sequence>MELKGSVVKLQGGVFRTNCIDCLDRTNVVQSLIAKEILQEQLLKLGILRSEKELQDQKAFDAVFKNVWADNADVISKEYAGTGALKTDFTR</sequence>
<dbReference type="GO" id="GO:0046856">
    <property type="term" value="P:phosphatidylinositol dephosphorylation"/>
    <property type="evidence" value="ECO:0007669"/>
    <property type="project" value="TreeGrafter"/>
</dbReference>
<dbReference type="STRING" id="6526.A0A2C9KL83"/>
<dbReference type="GO" id="GO:0004438">
    <property type="term" value="F:phosphatidylinositol-3-phosphate phosphatase activity"/>
    <property type="evidence" value="ECO:0007669"/>
    <property type="project" value="UniProtKB-EC"/>
</dbReference>
<evidence type="ECO:0000256" key="1">
    <source>
        <dbReference type="ARBA" id="ARBA00013038"/>
    </source>
</evidence>
<dbReference type="GO" id="GO:0005783">
    <property type="term" value="C:endoplasmic reticulum"/>
    <property type="evidence" value="ECO:0007669"/>
    <property type="project" value="TreeGrafter"/>
</dbReference>
<reference evidence="8" key="1">
    <citation type="submission" date="2020-05" db="UniProtKB">
        <authorList>
            <consortium name="EnsemblMetazoa"/>
        </authorList>
    </citation>
    <scope>IDENTIFICATION</scope>
    <source>
        <strain evidence="8">BB02</strain>
    </source>
</reference>
<dbReference type="VEuPathDB" id="VectorBase:BGLAX_046997"/>
<organism evidence="8 9">
    <name type="scientific">Biomphalaria glabrata</name>
    <name type="common">Bloodfluke planorb</name>
    <name type="synonym">Freshwater snail</name>
    <dbReference type="NCBI Taxonomy" id="6526"/>
    <lineage>
        <taxon>Eukaryota</taxon>
        <taxon>Metazoa</taxon>
        <taxon>Spiralia</taxon>
        <taxon>Lophotrochozoa</taxon>
        <taxon>Mollusca</taxon>
        <taxon>Gastropoda</taxon>
        <taxon>Heterobranchia</taxon>
        <taxon>Euthyneura</taxon>
        <taxon>Panpulmonata</taxon>
        <taxon>Hygrophila</taxon>
        <taxon>Lymnaeoidea</taxon>
        <taxon>Planorbidae</taxon>
        <taxon>Biomphalaria</taxon>
    </lineage>
</organism>
<dbReference type="EC" id="3.1.3.64" evidence="1"/>
<accession>A0A2C9KL83</accession>
<dbReference type="PANTHER" id="PTHR45662:SF2">
    <property type="entry name" value="PHOSPHATIDYLINOSITOL-3-PHOSPHATASE SAC1"/>
    <property type="match status" value="1"/>
</dbReference>
<evidence type="ECO:0000313" key="9">
    <source>
        <dbReference type="Proteomes" id="UP000076420"/>
    </source>
</evidence>
<dbReference type="AlphaFoldDB" id="A0A2C9KL83"/>
<dbReference type="GO" id="GO:0043812">
    <property type="term" value="F:phosphatidylinositol-4-phosphate phosphatase activity"/>
    <property type="evidence" value="ECO:0007669"/>
    <property type="project" value="TreeGrafter"/>
</dbReference>